<dbReference type="Gene3D" id="3.40.50.10930">
    <property type="match status" value="1"/>
</dbReference>
<evidence type="ECO:0000256" key="1">
    <source>
        <dbReference type="ARBA" id="ARBA00022722"/>
    </source>
</evidence>
<keyword evidence="13" id="KW-1185">Reference proteome</keyword>
<dbReference type="Gene3D" id="1.10.10.160">
    <property type="match status" value="1"/>
</dbReference>
<evidence type="ECO:0000256" key="8">
    <source>
        <dbReference type="ARBA" id="ARBA00023125"/>
    </source>
</evidence>
<keyword evidence="3 10" id="KW-0227">DNA damage</keyword>
<dbReference type="GO" id="GO:0003678">
    <property type="term" value="F:DNA helicase activity"/>
    <property type="evidence" value="ECO:0007669"/>
    <property type="project" value="UniProtKB-UniRule"/>
</dbReference>
<keyword evidence="6 10" id="KW-0269">Exonuclease</keyword>
<evidence type="ECO:0000256" key="4">
    <source>
        <dbReference type="ARBA" id="ARBA00022801"/>
    </source>
</evidence>
<evidence type="ECO:0000259" key="11">
    <source>
        <dbReference type="Pfam" id="PF17946"/>
    </source>
</evidence>
<evidence type="ECO:0000256" key="3">
    <source>
        <dbReference type="ARBA" id="ARBA00022763"/>
    </source>
</evidence>
<evidence type="ECO:0000256" key="6">
    <source>
        <dbReference type="ARBA" id="ARBA00022839"/>
    </source>
</evidence>
<organism evidence="12 13">
    <name type="scientific">Gordonia desulfuricans</name>
    <dbReference type="NCBI Taxonomy" id="89051"/>
    <lineage>
        <taxon>Bacteria</taxon>
        <taxon>Bacillati</taxon>
        <taxon>Actinomycetota</taxon>
        <taxon>Actinomycetes</taxon>
        <taxon>Mycobacteriales</taxon>
        <taxon>Gordoniaceae</taxon>
        <taxon>Gordonia</taxon>
    </lineage>
</organism>
<reference evidence="12 13" key="1">
    <citation type="submission" date="2020-01" db="EMBL/GenBank/DDBJ databases">
        <title>Investigation of new actinobacteria for the biodesulphurisation of diesel fuel.</title>
        <authorList>
            <person name="Athi Narayanan S.M."/>
        </authorList>
    </citation>
    <scope>NUCLEOTIDE SEQUENCE [LARGE SCALE GENOMIC DNA]</scope>
    <source>
        <strain evidence="12 13">213E</strain>
    </source>
</reference>
<dbReference type="GO" id="GO:0008854">
    <property type="term" value="F:exodeoxyribonuclease V activity"/>
    <property type="evidence" value="ECO:0007669"/>
    <property type="project" value="InterPro"/>
</dbReference>
<evidence type="ECO:0000256" key="9">
    <source>
        <dbReference type="ARBA" id="ARBA00023204"/>
    </source>
</evidence>
<evidence type="ECO:0000256" key="7">
    <source>
        <dbReference type="ARBA" id="ARBA00022840"/>
    </source>
</evidence>
<evidence type="ECO:0000256" key="2">
    <source>
        <dbReference type="ARBA" id="ARBA00022741"/>
    </source>
</evidence>
<dbReference type="AlphaFoldDB" id="A0A7K3LLG3"/>
<dbReference type="InterPro" id="IPR041500">
    <property type="entry name" value="RecC_C"/>
</dbReference>
<keyword evidence="2 10" id="KW-0547">Nucleotide-binding</keyword>
<dbReference type="RefSeq" id="WP_059037082.1">
    <property type="nucleotide sequence ID" value="NZ_JAADZU010000011.1"/>
</dbReference>
<dbReference type="PANTHER" id="PTHR30591">
    <property type="entry name" value="RECBCD ENZYME SUBUNIT RECC"/>
    <property type="match status" value="1"/>
</dbReference>
<keyword evidence="9 10" id="KW-0234">DNA repair</keyword>
<dbReference type="NCBIfam" id="TIGR01450">
    <property type="entry name" value="recC"/>
    <property type="match status" value="1"/>
</dbReference>
<dbReference type="PANTHER" id="PTHR30591:SF1">
    <property type="entry name" value="RECBCD ENZYME SUBUNIT RECC"/>
    <property type="match status" value="1"/>
</dbReference>
<keyword evidence="7 10" id="KW-0067">ATP-binding</keyword>
<protein>
    <recommendedName>
        <fullName evidence="10">RecBCD enzyme subunit RecC</fullName>
    </recommendedName>
    <alternativeName>
        <fullName evidence="10">Exonuclease V subunit RecC</fullName>
        <shortName evidence="10">ExoV subunit RecC</shortName>
    </alternativeName>
    <alternativeName>
        <fullName evidence="10">Helicase/nuclease RecBCD subunit RecC</fullName>
    </alternativeName>
</protein>
<keyword evidence="8 10" id="KW-0238">DNA-binding</keyword>
<comment type="function">
    <text evidence="10">A helicase/nuclease that prepares dsDNA breaks (DSB) for recombinational DNA repair. Binds to DSBs and unwinds DNA via a highly rapid and processive ATP-dependent bidirectional helicase activity. Unwinds dsDNA until it encounters a Chi (crossover hotspot instigator) sequence from the 3' direction. Cuts ssDNA a few nucleotides 3' to the Chi site. The properties and activities of the enzyme are changed at Chi. The Chi-altered holoenzyme produces a long 3'-ssDNA overhang and facilitates RecA-binding to the ssDNA for homologous DNA recombination and repair. Holoenzyme degrades any linearized DNA that is unable to undergo homologous recombination. In the holoenzyme this subunit recognizes the wild-type Chi sequence, and when added to isolated RecB increases its ATP-dependent helicase processivity.</text>
</comment>
<keyword evidence="4 10" id="KW-0378">Hydrolase</keyword>
<dbReference type="GO" id="GO:0000724">
    <property type="term" value="P:double-strand break repair via homologous recombination"/>
    <property type="evidence" value="ECO:0007669"/>
    <property type="project" value="UniProtKB-UniRule"/>
</dbReference>
<comment type="caution">
    <text evidence="12">The sequence shown here is derived from an EMBL/GenBank/DDBJ whole genome shotgun (WGS) entry which is preliminary data.</text>
</comment>
<dbReference type="InterPro" id="IPR027417">
    <property type="entry name" value="P-loop_NTPase"/>
</dbReference>
<evidence type="ECO:0000256" key="10">
    <source>
        <dbReference type="HAMAP-Rule" id="MF_01486"/>
    </source>
</evidence>
<sequence>MFVLHRAERTDTLADALGDILLVPLDDPLATEIVAVPARGVERWLQQRLATRLGAGPGGDGIAANIDFSSPAAVTDRVVEQVLAADPGYAADRASAWGANALVWSVLAVLDELITHPALRMLARHIGVGGADPGGSATPATGAADDLRAGRRYATARHIADLFERYARQRPGMLTGWARGDEGDGAGGALPADMAWQPLVWREVRARIGVPHPVEALDDVCARLRADADVIDLPPRSAVFGPTRLTESFRRVAAAVSTHRDVHLFIPHASPALWDVLAGSTHPADPRRAAHTAPALRNPLLAGLSHDIRELQINLQPMVHADLHHEGAASTPTDTPTLLQRVQRGIRDDTAPRDRPAPAAADTSVEIHACHGPERQVEVLRDRLLHLFDADPTLAPRDVIVMCPDVETFAPLIRGSFGQSGLDHPAARLRVRLADRGLRHVNPVLDVVATVVELAVGRVTASEVADLLSRPPVRYRFAMSDDDLEWIREWLSRSGIRWGIDDTQRSRFELAGFAQGTFDAGLDRIALGAVAEEDDGEWLGTALPIEGLESTQIDLAGRLMEFVDRLGDLLTRLTGTHPATVWAQTLIGIVDDLVDTATGDEWQVAQTVRMITEALGSGDPTRPLRLSDVRDLVALMIAGRPTRANFRTGELTVCTLVPMRSVPHRVVVLLGIDAESFPRALRVDGDDVLGRVPLVGERNPRDEDRQLFLDAIMAAEEHLLVCYTGADPVSGTPVPPAVVVSELADTLAALRATDADEVIIRHTLHGFDTRNFVPGAVAGIAGPFGFDTGLLDGARALRGPQTPAVRIADAVIAPATSPGAADPGADPDTDIELTSLISFFTNPIEGFVRQRLGARMPDDETADEDGLDVTLGGLAEWAIGNRLLHRTLAGADLRDCLMAELRRGTLPPAEFGRRDLERISGQVRAVGSTAASLRRDAGATRDFVLELPGGRRLHGSVGDVFGTSVVEATYSKIRPKQRLALWIRLLALTAAAQSGAAAGPVPTAGIVVGRAPQRAPGVSSVHLRAPDDAMTLLADLVEIRRLGLLEVLPLPLDAGEVYGSRLADGSSPSIALRAAAQRFDNMYGDTTDPYIRYVFGNDVTAPVGFDAVTVATVTDESPWATMGLQVGEKLFGALAQRLWTPIVEHEVTPR</sequence>
<dbReference type="PIRSF" id="PIRSF000980">
    <property type="entry name" value="RecC"/>
    <property type="match status" value="1"/>
</dbReference>
<comment type="subunit">
    <text evidence="10">Heterotrimer of RecB, RecC and RecD. All subunits contribute to DNA-binding.</text>
</comment>
<evidence type="ECO:0000313" key="13">
    <source>
        <dbReference type="Proteomes" id="UP000466307"/>
    </source>
</evidence>
<dbReference type="Pfam" id="PF17946">
    <property type="entry name" value="RecC_C"/>
    <property type="match status" value="1"/>
</dbReference>
<keyword evidence="5 10" id="KW-0347">Helicase</keyword>
<comment type="similarity">
    <text evidence="10">Belongs to the RecC family.</text>
</comment>
<dbReference type="Proteomes" id="UP000466307">
    <property type="component" value="Unassembled WGS sequence"/>
</dbReference>
<dbReference type="InterPro" id="IPR011335">
    <property type="entry name" value="Restrct_endonuc-II-like"/>
</dbReference>
<dbReference type="SUPFAM" id="SSF52540">
    <property type="entry name" value="P-loop containing nucleoside triphosphate hydrolases"/>
    <property type="match status" value="2"/>
</dbReference>
<dbReference type="HAMAP" id="MF_01486">
    <property type="entry name" value="RecC"/>
    <property type="match status" value="1"/>
</dbReference>
<dbReference type="InterPro" id="IPR006697">
    <property type="entry name" value="RecC"/>
</dbReference>
<name>A0A7K3LLG3_9ACTN</name>
<dbReference type="EMBL" id="JAADZU010000011">
    <property type="protein sequence ID" value="NDK89003.1"/>
    <property type="molecule type" value="Genomic_DNA"/>
</dbReference>
<dbReference type="InterPro" id="IPR013986">
    <property type="entry name" value="DExx_box_DNA_helicase_dom_sf"/>
</dbReference>
<dbReference type="GO" id="GO:0003677">
    <property type="term" value="F:DNA binding"/>
    <property type="evidence" value="ECO:0007669"/>
    <property type="project" value="UniProtKB-UniRule"/>
</dbReference>
<dbReference type="GO" id="GO:0009338">
    <property type="term" value="C:exodeoxyribonuclease V complex"/>
    <property type="evidence" value="ECO:0007669"/>
    <property type="project" value="InterPro"/>
</dbReference>
<evidence type="ECO:0000256" key="5">
    <source>
        <dbReference type="ARBA" id="ARBA00022806"/>
    </source>
</evidence>
<keyword evidence="1 10" id="KW-0540">Nuclease</keyword>
<feature type="domain" description="RecC C-terminal" evidence="11">
    <location>
        <begin position="829"/>
        <end position="1056"/>
    </location>
</feature>
<gene>
    <name evidence="10 12" type="primary">recC</name>
    <name evidence="12" type="ORF">GYA93_05325</name>
</gene>
<evidence type="ECO:0000313" key="12">
    <source>
        <dbReference type="EMBL" id="NDK89003.1"/>
    </source>
</evidence>
<dbReference type="GO" id="GO:0005524">
    <property type="term" value="F:ATP binding"/>
    <property type="evidence" value="ECO:0007669"/>
    <property type="project" value="UniProtKB-UniRule"/>
</dbReference>
<accession>A0A7K3LLG3</accession>
<dbReference type="Gene3D" id="3.40.50.300">
    <property type="entry name" value="P-loop containing nucleotide triphosphate hydrolases"/>
    <property type="match status" value="2"/>
</dbReference>
<proteinExistence type="inferred from homology"/>
<dbReference type="Pfam" id="PF04257">
    <property type="entry name" value="Exonuc_V_gamma"/>
    <property type="match status" value="1"/>
</dbReference>
<comment type="miscellaneous">
    <text evidence="10">In the RecBCD complex, RecB has a slow 3'-5' helicase, an exonuclease activity and loads RecA onto ssDNA, RecD has a fast 5'-3' helicase activity, while RecC stimulates the ATPase and processivity of the RecB helicase and contributes to recognition of the Chi site.</text>
</comment>
<dbReference type="SUPFAM" id="SSF52980">
    <property type="entry name" value="Restriction endonuclease-like"/>
    <property type="match status" value="1"/>
</dbReference>